<dbReference type="SUPFAM" id="SSF159888">
    <property type="entry name" value="YdhG-like"/>
    <property type="match status" value="1"/>
</dbReference>
<gene>
    <name evidence="2" type="ORF">ACFQ0I_07200</name>
</gene>
<evidence type="ECO:0000313" key="2">
    <source>
        <dbReference type="EMBL" id="MFD0835540.1"/>
    </source>
</evidence>
<dbReference type="Gene3D" id="3.90.1150.200">
    <property type="match status" value="1"/>
</dbReference>
<reference evidence="3" key="1">
    <citation type="journal article" date="2019" name="Int. J. Syst. Evol. Microbiol.">
        <title>The Global Catalogue of Microorganisms (GCM) 10K type strain sequencing project: providing services to taxonomists for standard genome sequencing and annotation.</title>
        <authorList>
            <consortium name="The Broad Institute Genomics Platform"/>
            <consortium name="The Broad Institute Genome Sequencing Center for Infectious Disease"/>
            <person name="Wu L."/>
            <person name="Ma J."/>
        </authorList>
    </citation>
    <scope>NUCLEOTIDE SEQUENCE [LARGE SCALE GENOMIC DNA]</scope>
    <source>
        <strain evidence="3">CCUG 60529</strain>
    </source>
</reference>
<dbReference type="Proteomes" id="UP001597011">
    <property type="component" value="Unassembled WGS sequence"/>
</dbReference>
<dbReference type="Pfam" id="PF13376">
    <property type="entry name" value="OmdA"/>
    <property type="match status" value="1"/>
</dbReference>
<evidence type="ECO:0000259" key="1">
    <source>
        <dbReference type="Pfam" id="PF08818"/>
    </source>
</evidence>
<name>A0ABW3BR05_9FLAO</name>
<proteinExistence type="predicted"/>
<dbReference type="InterPro" id="IPR016786">
    <property type="entry name" value="YdeI_bac"/>
</dbReference>
<dbReference type="Pfam" id="PF08818">
    <property type="entry name" value="DUF1801"/>
    <property type="match status" value="1"/>
</dbReference>
<dbReference type="EMBL" id="JBHTIB010000008">
    <property type="protein sequence ID" value="MFD0835540.1"/>
    <property type="molecule type" value="Genomic_DNA"/>
</dbReference>
<protein>
    <submittedName>
        <fullName evidence="2">YdeI family protein</fullName>
    </submittedName>
</protein>
<dbReference type="PIRSF" id="PIRSF021308">
    <property type="entry name" value="UCP021308"/>
    <property type="match status" value="1"/>
</dbReference>
<evidence type="ECO:0000313" key="3">
    <source>
        <dbReference type="Proteomes" id="UP001597011"/>
    </source>
</evidence>
<dbReference type="RefSeq" id="WP_379940771.1">
    <property type="nucleotide sequence ID" value="NZ_JBHTIB010000008.1"/>
</dbReference>
<organism evidence="2 3">
    <name type="scientific">Mariniflexile aquimaris</name>
    <dbReference type="NCBI Taxonomy" id="881009"/>
    <lineage>
        <taxon>Bacteria</taxon>
        <taxon>Pseudomonadati</taxon>
        <taxon>Bacteroidota</taxon>
        <taxon>Flavobacteriia</taxon>
        <taxon>Flavobacteriales</taxon>
        <taxon>Flavobacteriaceae</taxon>
        <taxon>Mariniflexile</taxon>
    </lineage>
</organism>
<sequence length="198" mass="23135">MKKVSSVEEYIEENAHFGDALKILHDIITATELEETIKWNAPVYELKGKKVVGLGAFKHHFGIWFFNGNFLKDEKNLLYTAQEKTKALRQMRFNSINDIDRNAVLAYVKEAIENQKLGKEIKPDKKKKETVIPPELKDHLSTNKDLKAHFENLTPYKQREFCEYIFEAKREMTKQSRLEKITPMILKGLGLNDKYKNC</sequence>
<comment type="caution">
    <text evidence="2">The sequence shown here is derived from an EMBL/GenBank/DDBJ whole genome shotgun (WGS) entry which is preliminary data.</text>
</comment>
<feature type="domain" description="YdhG-like" evidence="1">
    <location>
        <begin position="20"/>
        <end position="112"/>
    </location>
</feature>
<accession>A0ABW3BR05</accession>
<keyword evidence="3" id="KW-1185">Reference proteome</keyword>
<dbReference type="InterPro" id="IPR014922">
    <property type="entry name" value="YdhG-like"/>
</dbReference>